<dbReference type="KEGG" id="cpy:Cphy_2528"/>
<protein>
    <submittedName>
        <fullName evidence="1">Uncharacterized protein</fullName>
    </submittedName>
</protein>
<dbReference type="Proteomes" id="UP000000370">
    <property type="component" value="Chromosome"/>
</dbReference>
<evidence type="ECO:0000313" key="1">
    <source>
        <dbReference type="EMBL" id="ABX42889.1"/>
    </source>
</evidence>
<dbReference type="OrthoDB" id="2057321at2"/>
<evidence type="ECO:0000313" key="2">
    <source>
        <dbReference type="Proteomes" id="UP000000370"/>
    </source>
</evidence>
<reference evidence="2" key="1">
    <citation type="submission" date="2007-11" db="EMBL/GenBank/DDBJ databases">
        <title>Complete genome sequence of Clostridium phytofermentans ISDg.</title>
        <authorList>
            <person name="Leschine S.B."/>
            <person name="Warnick T.A."/>
            <person name="Blanchard J.L."/>
            <person name="Schnell D.J."/>
            <person name="Petit E.L."/>
            <person name="LaTouf W.G."/>
            <person name="Copeland A."/>
            <person name="Lucas S."/>
            <person name="Lapidus A."/>
            <person name="Barry K."/>
            <person name="Glavina del Rio T."/>
            <person name="Dalin E."/>
            <person name="Tice H."/>
            <person name="Pitluck S."/>
            <person name="Kiss H."/>
            <person name="Brettin T."/>
            <person name="Bruce D."/>
            <person name="Detter J.C."/>
            <person name="Han C."/>
            <person name="Kuske C."/>
            <person name="Schmutz J."/>
            <person name="Larimer F."/>
            <person name="Land M."/>
            <person name="Hauser L."/>
            <person name="Kyrpides N."/>
            <person name="Kim E.A."/>
            <person name="Richardson P."/>
        </authorList>
    </citation>
    <scope>NUCLEOTIDE SEQUENCE [LARGE SCALE GENOMIC DNA]</scope>
    <source>
        <strain evidence="2">ATCC 700394 / DSM 18823 / ISDg</strain>
    </source>
</reference>
<dbReference type="STRING" id="357809.Cphy_2528"/>
<keyword evidence="2" id="KW-1185">Reference proteome</keyword>
<accession>A9KMD5</accession>
<dbReference type="HOGENOM" id="CLU_1913447_0_0_9"/>
<gene>
    <name evidence="1" type="ordered locus">Cphy_2528</name>
</gene>
<sequence>MLAKSPSGALSPYYYKGGYFHGIHYGSYFDDMDALFTMMEKEEHFILNSPQMRRILIDLYETNLSKPALEKMIHHIEQISPRIIKLAITSDKKSLNSIRKAIKKASILGSGQLYLCTDMEEGKTWLVSDGIL</sequence>
<proteinExistence type="predicted"/>
<dbReference type="EMBL" id="CP000885">
    <property type="protein sequence ID" value="ABX42889.1"/>
    <property type="molecule type" value="Genomic_DNA"/>
</dbReference>
<organism evidence="1 2">
    <name type="scientific">Lachnoclostridium phytofermentans (strain ATCC 700394 / DSM 18823 / ISDg)</name>
    <name type="common">Clostridium phytofermentans</name>
    <dbReference type="NCBI Taxonomy" id="357809"/>
    <lineage>
        <taxon>Bacteria</taxon>
        <taxon>Bacillati</taxon>
        <taxon>Bacillota</taxon>
        <taxon>Clostridia</taxon>
        <taxon>Lachnospirales</taxon>
        <taxon>Lachnospiraceae</taxon>
    </lineage>
</organism>
<name>A9KMD5_LACP7</name>
<dbReference type="eggNOG" id="ENOG5033935">
    <property type="taxonomic scope" value="Bacteria"/>
</dbReference>
<dbReference type="AlphaFoldDB" id="A9KMD5"/>